<dbReference type="EMBL" id="PYFT01000001">
    <property type="protein sequence ID" value="PSR52721.1"/>
    <property type="molecule type" value="Genomic_DNA"/>
</dbReference>
<gene>
    <name evidence="2" type="ORF">AHMF7605_03865</name>
</gene>
<feature type="signal peptide" evidence="1">
    <location>
        <begin position="1"/>
        <end position="22"/>
    </location>
</feature>
<dbReference type="InterPro" id="IPR000801">
    <property type="entry name" value="Esterase-like"/>
</dbReference>
<protein>
    <submittedName>
        <fullName evidence="2">Peptide methionine sulfoxide reductase</fullName>
    </submittedName>
</protein>
<comment type="caution">
    <text evidence="2">The sequence shown here is derived from an EMBL/GenBank/DDBJ whole genome shotgun (WGS) entry which is preliminary data.</text>
</comment>
<organism evidence="2 3">
    <name type="scientific">Adhaeribacter arboris</name>
    <dbReference type="NCBI Taxonomy" id="2072846"/>
    <lineage>
        <taxon>Bacteria</taxon>
        <taxon>Pseudomonadati</taxon>
        <taxon>Bacteroidota</taxon>
        <taxon>Cytophagia</taxon>
        <taxon>Cytophagales</taxon>
        <taxon>Hymenobacteraceae</taxon>
        <taxon>Adhaeribacter</taxon>
    </lineage>
</organism>
<keyword evidence="1" id="KW-0732">Signal</keyword>
<dbReference type="PANTHER" id="PTHR48098">
    <property type="entry name" value="ENTEROCHELIN ESTERASE-RELATED"/>
    <property type="match status" value="1"/>
</dbReference>
<proteinExistence type="predicted"/>
<evidence type="ECO:0000313" key="2">
    <source>
        <dbReference type="EMBL" id="PSR52721.1"/>
    </source>
</evidence>
<accession>A0A2T2YB12</accession>
<dbReference type="AlphaFoldDB" id="A0A2T2YB12"/>
<feature type="chain" id="PRO_5015487953" evidence="1">
    <location>
        <begin position="23"/>
        <end position="349"/>
    </location>
</feature>
<dbReference type="SUPFAM" id="SSF53474">
    <property type="entry name" value="alpha/beta-Hydrolases"/>
    <property type="match status" value="1"/>
</dbReference>
<keyword evidence="3" id="KW-1185">Reference proteome</keyword>
<dbReference type="InterPro" id="IPR050583">
    <property type="entry name" value="Mycobacterial_A85_antigen"/>
</dbReference>
<reference evidence="2 3" key="1">
    <citation type="submission" date="2018-03" db="EMBL/GenBank/DDBJ databases">
        <title>Adhaeribacter sp. HMF7605 Genome sequencing and assembly.</title>
        <authorList>
            <person name="Kang H."/>
            <person name="Kang J."/>
            <person name="Cha I."/>
            <person name="Kim H."/>
            <person name="Joh K."/>
        </authorList>
    </citation>
    <scope>NUCLEOTIDE SEQUENCE [LARGE SCALE GENOMIC DNA]</scope>
    <source>
        <strain evidence="2 3">HMF7605</strain>
    </source>
</reference>
<evidence type="ECO:0000313" key="3">
    <source>
        <dbReference type="Proteomes" id="UP000240357"/>
    </source>
</evidence>
<dbReference type="Pfam" id="PF00756">
    <property type="entry name" value="Esterase"/>
    <property type="match status" value="1"/>
</dbReference>
<dbReference type="InterPro" id="IPR029058">
    <property type="entry name" value="AB_hydrolase_fold"/>
</dbReference>
<dbReference type="Proteomes" id="UP000240357">
    <property type="component" value="Unassembled WGS sequence"/>
</dbReference>
<dbReference type="Gene3D" id="3.40.50.1820">
    <property type="entry name" value="alpha/beta hydrolase"/>
    <property type="match status" value="1"/>
</dbReference>
<dbReference type="OrthoDB" id="9784036at2"/>
<sequence>MTLLKALLVALLSFAMVSEARAQGKKGTIVTEQLSSAILKENLVGLKTVRQVKIYLPSGYTASGKTYPVVYYCHSIYGKATWVLDEGTPIEQSLNRAFAKGEKEFILVAADFSSANIGSLYENSPVSGRWLDFITQELVPFIDSKYRTIRHRDSRAVTGDFMGGRGALKLGMTHPELFGVVYALHPVAVGVGTRPWSELGVNWERILAAKTFADLGGDKPCETFLAICQAFLPNPSRPPFYCDYFVKRENGKIVMDPAKVLQIQHNFHLEETLNESYKNLRSLRALAFDWARNDGNYDHIHAARAFTRSLEDLGIEHEAEEYRGTPWQNDRFNTRVLPFLAQHLLFEKE</sequence>
<name>A0A2T2YB12_9BACT</name>
<dbReference type="RefSeq" id="WP_106926626.1">
    <property type="nucleotide sequence ID" value="NZ_PYFT01000001.1"/>
</dbReference>
<evidence type="ECO:0000256" key="1">
    <source>
        <dbReference type="SAM" id="SignalP"/>
    </source>
</evidence>